<organism evidence="1 2">
    <name type="scientific">Malus baccata</name>
    <name type="common">Siberian crab apple</name>
    <name type="synonym">Pyrus baccata</name>
    <dbReference type="NCBI Taxonomy" id="106549"/>
    <lineage>
        <taxon>Eukaryota</taxon>
        <taxon>Viridiplantae</taxon>
        <taxon>Streptophyta</taxon>
        <taxon>Embryophyta</taxon>
        <taxon>Tracheophyta</taxon>
        <taxon>Spermatophyta</taxon>
        <taxon>Magnoliopsida</taxon>
        <taxon>eudicotyledons</taxon>
        <taxon>Gunneridae</taxon>
        <taxon>Pentapetalae</taxon>
        <taxon>rosids</taxon>
        <taxon>fabids</taxon>
        <taxon>Rosales</taxon>
        <taxon>Rosaceae</taxon>
        <taxon>Amygdaloideae</taxon>
        <taxon>Maleae</taxon>
        <taxon>Malus</taxon>
    </lineage>
</organism>
<evidence type="ECO:0000313" key="1">
    <source>
        <dbReference type="EMBL" id="TQE12150.1"/>
    </source>
</evidence>
<accession>A0A540NNP7</accession>
<dbReference type="AlphaFoldDB" id="A0A540NNP7"/>
<protein>
    <submittedName>
        <fullName evidence="1">Uncharacterized protein</fullName>
    </submittedName>
</protein>
<reference evidence="1 2" key="1">
    <citation type="journal article" date="2019" name="G3 (Bethesda)">
        <title>Sequencing of a Wild Apple (Malus baccata) Genome Unravels the Differences Between Cultivated and Wild Apple Species Regarding Disease Resistance and Cold Tolerance.</title>
        <authorList>
            <person name="Chen X."/>
        </authorList>
    </citation>
    <scope>NUCLEOTIDE SEQUENCE [LARGE SCALE GENOMIC DNA]</scope>
    <source>
        <strain evidence="2">cv. Shandingzi</strain>
        <tissue evidence="1">Leaves</tissue>
    </source>
</reference>
<gene>
    <name evidence="1" type="ORF">C1H46_002220</name>
</gene>
<dbReference type="EMBL" id="VIEB01000022">
    <property type="protein sequence ID" value="TQE12150.1"/>
    <property type="molecule type" value="Genomic_DNA"/>
</dbReference>
<proteinExistence type="predicted"/>
<evidence type="ECO:0000313" key="2">
    <source>
        <dbReference type="Proteomes" id="UP000315295"/>
    </source>
</evidence>
<dbReference type="Proteomes" id="UP000315295">
    <property type="component" value="Unassembled WGS sequence"/>
</dbReference>
<sequence length="130" mass="15219">MNKDLDSNFNRRTHELRRPIHLRSDQAHRSRLRLASFPLDLIHQPCPDAETQMQHLTMPDAETQMQHLNLKTITTIPITASCAQFQRRPLYNQQSDEASENSDDTIKRSLCKWKKKTIWNFSGFDLNSSL</sequence>
<name>A0A540NNP7_MALBA</name>
<keyword evidence="2" id="KW-1185">Reference proteome</keyword>
<comment type="caution">
    <text evidence="1">The sequence shown here is derived from an EMBL/GenBank/DDBJ whole genome shotgun (WGS) entry which is preliminary data.</text>
</comment>